<gene>
    <name evidence="5" type="primary">fixA</name>
    <name evidence="5" type="ORF">VIN30_07310</name>
</gene>
<dbReference type="Proteomes" id="UP001349994">
    <property type="component" value="Unassembled WGS sequence"/>
</dbReference>
<evidence type="ECO:0000256" key="3">
    <source>
        <dbReference type="ARBA" id="ARBA00042002"/>
    </source>
</evidence>
<sequence length="255" mass="26514">MNIVVCYKIVPDEQDAQVQADRTLSFERAALKIGDYDLNAVEAGAVLAEQEGATLTCLTAGGDAVEDSKLKKAILARGPQANVAVKDASLPGAGSSKTAAVLAAAVKTLDDVSLVLCGEGSADLYSQQVGIQLGEMLGMPVVNAVSAIQLDGSVARVQRTLDDVVETLEVPLPAVLSVVAGMNDPRIPSMKDILGAGKKPTTVLGFDEIGYTDVPEAIEVVSTLAPEQKDRACTILEGADDDTVNQILAAIREQL</sequence>
<dbReference type="Pfam" id="PF01012">
    <property type="entry name" value="ETF"/>
    <property type="match status" value="1"/>
</dbReference>
<dbReference type="CDD" id="cd01714">
    <property type="entry name" value="ETF_beta"/>
    <property type="match status" value="1"/>
</dbReference>
<keyword evidence="6" id="KW-1185">Reference proteome</keyword>
<dbReference type="InterPro" id="IPR033948">
    <property type="entry name" value="ETF_beta_N"/>
</dbReference>
<dbReference type="RefSeq" id="WP_338210463.1">
    <property type="nucleotide sequence ID" value="NZ_JAYMFF010000014.1"/>
</dbReference>
<proteinExistence type="predicted"/>
<comment type="function">
    <text evidence="2">The electron transfer flavoprotein serves as a specific electron acceptor for other dehydrogenases. It transfers the electrons to the main respiratory chain via ETF-ubiquinone oxidoreductase (ETF dehydrogenase).</text>
</comment>
<dbReference type="InterPro" id="IPR014729">
    <property type="entry name" value="Rossmann-like_a/b/a_fold"/>
</dbReference>
<dbReference type="PIRSF" id="PIRSF000090">
    <property type="entry name" value="Beta-ETF"/>
    <property type="match status" value="1"/>
</dbReference>
<dbReference type="SMART" id="SM00893">
    <property type="entry name" value="ETF"/>
    <property type="match status" value="1"/>
</dbReference>
<dbReference type="SUPFAM" id="SSF52402">
    <property type="entry name" value="Adenine nucleotide alpha hydrolases-like"/>
    <property type="match status" value="1"/>
</dbReference>
<comment type="subunit">
    <text evidence="1">Heterodimer of an alpha and a beta subunit.</text>
</comment>
<comment type="caution">
    <text evidence="5">The sequence shown here is derived from an EMBL/GenBank/DDBJ whole genome shotgun (WGS) entry which is preliminary data.</text>
</comment>
<dbReference type="Gene3D" id="3.40.50.620">
    <property type="entry name" value="HUPs"/>
    <property type="match status" value="1"/>
</dbReference>
<dbReference type="EMBL" id="JAYMFF010000014">
    <property type="protein sequence ID" value="MEC4176254.1"/>
    <property type="molecule type" value="Genomic_DNA"/>
</dbReference>
<reference evidence="5 6" key="1">
    <citation type="submission" date="2024-01" db="EMBL/GenBank/DDBJ databases">
        <title>novel species in genus Adlercreutzia.</title>
        <authorList>
            <person name="Liu X."/>
        </authorList>
    </citation>
    <scope>NUCLEOTIDE SEQUENCE [LARGE SCALE GENOMIC DNA]</scope>
    <source>
        <strain evidence="5 6">R7</strain>
    </source>
</reference>
<protein>
    <recommendedName>
        <fullName evidence="3">Electron transfer flavoprotein small subunit</fullName>
    </recommendedName>
</protein>
<dbReference type="InterPro" id="IPR012255">
    <property type="entry name" value="ETF_b"/>
</dbReference>
<evidence type="ECO:0000313" key="5">
    <source>
        <dbReference type="EMBL" id="MEC4176254.1"/>
    </source>
</evidence>
<dbReference type="NCBIfam" id="NF002888">
    <property type="entry name" value="PRK03359.1"/>
    <property type="match status" value="1"/>
</dbReference>
<dbReference type="PANTHER" id="PTHR21294">
    <property type="entry name" value="ELECTRON TRANSFER FLAVOPROTEIN BETA-SUBUNIT"/>
    <property type="match status" value="1"/>
</dbReference>
<feature type="domain" description="Electron transfer flavoprotein alpha/beta-subunit N-terminal" evidence="4">
    <location>
        <begin position="21"/>
        <end position="213"/>
    </location>
</feature>
<dbReference type="PANTHER" id="PTHR21294:SF17">
    <property type="entry name" value="PROTEIN FIXA"/>
    <property type="match status" value="1"/>
</dbReference>
<evidence type="ECO:0000256" key="2">
    <source>
        <dbReference type="ARBA" id="ARBA00025649"/>
    </source>
</evidence>
<evidence type="ECO:0000313" key="6">
    <source>
        <dbReference type="Proteomes" id="UP001349994"/>
    </source>
</evidence>
<accession>A0ABU6IIM4</accession>
<dbReference type="InterPro" id="IPR014730">
    <property type="entry name" value="ETF_a/b_N"/>
</dbReference>
<evidence type="ECO:0000259" key="4">
    <source>
        <dbReference type="SMART" id="SM00893"/>
    </source>
</evidence>
<evidence type="ECO:0000256" key="1">
    <source>
        <dbReference type="ARBA" id="ARBA00011355"/>
    </source>
</evidence>
<organism evidence="5 6">
    <name type="scientific">Adlercreutzia wanghongyangiae</name>
    <dbReference type="NCBI Taxonomy" id="3111451"/>
    <lineage>
        <taxon>Bacteria</taxon>
        <taxon>Bacillati</taxon>
        <taxon>Actinomycetota</taxon>
        <taxon>Coriobacteriia</taxon>
        <taxon>Eggerthellales</taxon>
        <taxon>Eggerthellaceae</taxon>
        <taxon>Adlercreutzia</taxon>
    </lineage>
</organism>
<name>A0ABU6IIM4_9ACTN</name>